<dbReference type="EMBL" id="CXOK01000026">
    <property type="protein sequence ID" value="CTP85851.1"/>
    <property type="molecule type" value="Genomic_DNA"/>
</dbReference>
<dbReference type="InterPro" id="IPR012334">
    <property type="entry name" value="Pectin_lyas_fold"/>
</dbReference>
<organism evidence="5 6">
    <name type="scientific">Xanthomonas graminis pv. poae</name>
    <dbReference type="NCBI Taxonomy" id="227946"/>
    <lineage>
        <taxon>Bacteria</taxon>
        <taxon>Pseudomonadati</taxon>
        <taxon>Pseudomonadota</taxon>
        <taxon>Gammaproteobacteria</taxon>
        <taxon>Lysobacterales</taxon>
        <taxon>Lysobacteraceae</taxon>
        <taxon>Xanthomonas</taxon>
        <taxon>Xanthomonas translucens group</taxon>
        <taxon>Xanthomonas graminis</taxon>
    </lineage>
</organism>
<keyword evidence="3" id="KW-0732">Signal</keyword>
<reference evidence="5 6" key="1">
    <citation type="submission" date="2015-07" db="EMBL/GenBank/DDBJ databases">
        <authorList>
            <person name="Noorani M."/>
        </authorList>
    </citation>
    <scope>NUCLEOTIDE SEQUENCE [LARGE SCALE GENOMIC DNA]</scope>
    <source>
        <strain evidence="5">LMG728</strain>
    </source>
</reference>
<dbReference type="RefSeq" id="WP_053840287.1">
    <property type="nucleotide sequence ID" value="NZ_CP076250.1"/>
</dbReference>
<protein>
    <submittedName>
        <fullName evidence="5">Pectate lyase II</fullName>
    </submittedName>
</protein>
<evidence type="ECO:0000313" key="5">
    <source>
        <dbReference type="EMBL" id="CTP85851.1"/>
    </source>
</evidence>
<comment type="similarity">
    <text evidence="2">Belongs to the polysaccharide lyase 1 family.</text>
</comment>
<dbReference type="PANTHER" id="PTHR31683">
    <property type="entry name" value="PECTATE LYASE 18-RELATED"/>
    <property type="match status" value="1"/>
</dbReference>
<comment type="subcellular location">
    <subcellularLocation>
        <location evidence="2">Secreted</location>
    </subcellularLocation>
</comment>
<dbReference type="GO" id="GO:0000272">
    <property type="term" value="P:polysaccharide catabolic process"/>
    <property type="evidence" value="ECO:0007669"/>
    <property type="project" value="UniProtKB-KW"/>
</dbReference>
<dbReference type="GO" id="GO:0005576">
    <property type="term" value="C:extracellular region"/>
    <property type="evidence" value="ECO:0007669"/>
    <property type="project" value="UniProtKB-SubCell"/>
</dbReference>
<dbReference type="InterPro" id="IPR045032">
    <property type="entry name" value="PEL"/>
</dbReference>
<dbReference type="Proteomes" id="UP000041247">
    <property type="component" value="Unassembled WGS sequence"/>
</dbReference>
<dbReference type="SMART" id="SM00656">
    <property type="entry name" value="Amb_all"/>
    <property type="match status" value="1"/>
</dbReference>
<dbReference type="GO" id="GO:0030570">
    <property type="term" value="F:pectate lyase activity"/>
    <property type="evidence" value="ECO:0007669"/>
    <property type="project" value="InterPro"/>
</dbReference>
<proteinExistence type="inferred from homology"/>
<feature type="domain" description="Pectate lyase" evidence="4">
    <location>
        <begin position="36"/>
        <end position="275"/>
    </location>
</feature>
<dbReference type="SUPFAM" id="SSF51126">
    <property type="entry name" value="Pectin lyase-like"/>
    <property type="match status" value="1"/>
</dbReference>
<accession>A0A0K2ZJB7</accession>
<evidence type="ECO:0000259" key="4">
    <source>
        <dbReference type="SMART" id="SM00656"/>
    </source>
</evidence>
<keyword evidence="2" id="KW-0119">Carbohydrate metabolism</keyword>
<evidence type="ECO:0000256" key="3">
    <source>
        <dbReference type="SAM" id="SignalP"/>
    </source>
</evidence>
<dbReference type="InterPro" id="IPR002022">
    <property type="entry name" value="Pec_lyase"/>
</dbReference>
<dbReference type="PANTHER" id="PTHR31683:SF18">
    <property type="entry name" value="PECTATE LYASE 21-RELATED"/>
    <property type="match status" value="1"/>
</dbReference>
<dbReference type="Pfam" id="PF00544">
    <property type="entry name" value="Pectate_lyase_4"/>
    <property type="match status" value="1"/>
</dbReference>
<keyword evidence="2" id="KW-0624">Polysaccharide degradation</keyword>
<keyword evidence="2" id="KW-0964">Secreted</keyword>
<dbReference type="InterPro" id="IPR011050">
    <property type="entry name" value="Pectin_lyase_fold/virulence"/>
</dbReference>
<gene>
    <name evidence="5" type="ORF">XTPLMG728_1027</name>
</gene>
<keyword evidence="1 2" id="KW-0456">Lyase</keyword>
<dbReference type="AlphaFoldDB" id="A0A0K2ZJB7"/>
<evidence type="ECO:0000313" key="6">
    <source>
        <dbReference type="Proteomes" id="UP000041247"/>
    </source>
</evidence>
<dbReference type="Gene3D" id="2.160.20.10">
    <property type="entry name" value="Single-stranded right-handed beta-helix, Pectin lyase-like"/>
    <property type="match status" value="1"/>
</dbReference>
<feature type="signal peptide" evidence="3">
    <location>
        <begin position="1"/>
        <end position="23"/>
    </location>
</feature>
<evidence type="ECO:0000256" key="2">
    <source>
        <dbReference type="RuleBase" id="RU361173"/>
    </source>
</evidence>
<evidence type="ECO:0000256" key="1">
    <source>
        <dbReference type="ARBA" id="ARBA00023239"/>
    </source>
</evidence>
<sequence>MNIQPLKGTLALALVFCVSPAVAGPVGYGAATTGGGNAPAINVATMEAMQAAINHYSGSGGLVLNYTGQFNFASIGNVCAQWQLPARTVQIKNKSNITIKGANGSSANFGLWVGGNAHNVIIRNMTIGLLPGGEDADSISLEGNSSGEPSNIWVDHNTLFASLTKCAGAGDASFDGGIDMKKGAHHVTVSYNYVHDYQKVALNGYSDNDSKNAAARTSYHHNRFENVESRLPLQRRGLSHIYNNYFNNVLTSGINVRMGAVALIEANYFENAKNAVTSRDSSEIGYWDLINNHVGSGITWSVPDSTSKPYANASTWISSKTFPQPLGYMYTAIPAAQVKAKVIATAGAGTNLAE</sequence>
<feature type="chain" id="PRO_5005492444" evidence="3">
    <location>
        <begin position="24"/>
        <end position="354"/>
    </location>
</feature>
<name>A0A0K2ZJB7_9XANT</name>